<dbReference type="SMART" id="SM00388">
    <property type="entry name" value="HisKA"/>
    <property type="match status" value="1"/>
</dbReference>
<reference evidence="10 11" key="1">
    <citation type="journal article" date="2021" name="Microorganisms">
        <title>Genome Evolution of Filamentous Cyanobacterium Nostoc Species: From Facultative Symbiosis to Free Living.</title>
        <authorList>
            <person name="Huo D."/>
            <person name="Li H."/>
            <person name="Cai F."/>
            <person name="Guo X."/>
            <person name="Qiao Z."/>
            <person name="Wang W."/>
            <person name="Yu G."/>
            <person name="Li R."/>
        </authorList>
    </citation>
    <scope>NUCLEOTIDE SEQUENCE [LARGE SCALE GENOMIC DNA]</scope>
    <source>
        <strain evidence="10 11">CHAB 5714</strain>
    </source>
</reference>
<dbReference type="CDD" id="cd00082">
    <property type="entry name" value="HisKA"/>
    <property type="match status" value="1"/>
</dbReference>
<keyword evidence="8" id="KW-0902">Two-component regulatory system</keyword>
<dbReference type="PANTHER" id="PTHR43065:SF10">
    <property type="entry name" value="PEROXIDE STRESS-ACTIVATED HISTIDINE KINASE MAK3"/>
    <property type="match status" value="1"/>
</dbReference>
<evidence type="ECO:0000256" key="4">
    <source>
        <dbReference type="ARBA" id="ARBA00022679"/>
    </source>
</evidence>
<dbReference type="EC" id="2.7.13.3" evidence="2"/>
<dbReference type="InterPro" id="IPR004358">
    <property type="entry name" value="Sig_transdc_His_kin-like_C"/>
</dbReference>
<dbReference type="Gene3D" id="1.10.287.130">
    <property type="match status" value="1"/>
</dbReference>
<dbReference type="PRINTS" id="PR00344">
    <property type="entry name" value="BCTRLSENSOR"/>
</dbReference>
<dbReference type="Proteomes" id="UP001199525">
    <property type="component" value="Unassembled WGS sequence"/>
</dbReference>
<keyword evidence="3" id="KW-0597">Phosphoprotein</keyword>
<evidence type="ECO:0000256" key="5">
    <source>
        <dbReference type="ARBA" id="ARBA00022741"/>
    </source>
</evidence>
<dbReference type="SMART" id="SM00091">
    <property type="entry name" value="PAS"/>
    <property type="match status" value="1"/>
</dbReference>
<comment type="caution">
    <text evidence="10">The sequence shown here is derived from an EMBL/GenBank/DDBJ whole genome shotgun (WGS) entry which is preliminary data.</text>
</comment>
<dbReference type="Pfam" id="PF02518">
    <property type="entry name" value="HATPase_c"/>
    <property type="match status" value="1"/>
</dbReference>
<dbReference type="PROSITE" id="PS50109">
    <property type="entry name" value="HIS_KIN"/>
    <property type="match status" value="1"/>
</dbReference>
<dbReference type="Gene3D" id="3.30.565.10">
    <property type="entry name" value="Histidine kinase-like ATPase, C-terminal domain"/>
    <property type="match status" value="1"/>
</dbReference>
<dbReference type="InterPro" id="IPR035965">
    <property type="entry name" value="PAS-like_dom_sf"/>
</dbReference>
<dbReference type="InterPro" id="IPR036890">
    <property type="entry name" value="HATPase_C_sf"/>
</dbReference>
<dbReference type="SUPFAM" id="SSF47384">
    <property type="entry name" value="Homodimeric domain of signal transducing histidine kinase"/>
    <property type="match status" value="1"/>
</dbReference>
<dbReference type="InterPro" id="IPR005467">
    <property type="entry name" value="His_kinase_dom"/>
</dbReference>
<proteinExistence type="predicted"/>
<evidence type="ECO:0000256" key="1">
    <source>
        <dbReference type="ARBA" id="ARBA00000085"/>
    </source>
</evidence>
<dbReference type="InterPro" id="IPR036097">
    <property type="entry name" value="HisK_dim/P_sf"/>
</dbReference>
<dbReference type="SUPFAM" id="SSF55874">
    <property type="entry name" value="ATPase domain of HSP90 chaperone/DNA topoisomerase II/histidine kinase"/>
    <property type="match status" value="1"/>
</dbReference>
<keyword evidence="6 10" id="KW-0418">Kinase</keyword>
<sequence length="444" mass="49988">MTPDQFLKFAQVLPEPLLLVTSAGEILALNQPAARLFNKTSKALIGQCLTELVTDSSEKVIDYLQACSQSRQMILGALTIHQAQGEGIVCRSQGSVIEPRSLESPAINLLRLEKRSSDQFVVLNQKNYALSKEIQQRQRIQVELAQSNETLRQTLLKLQNALEVVQTEKMSGLGHLVAGIAHEINNPISFIHGNLTYASEYYDDLLKLIQLYQQEYPNPSRVIQQEIKALDLDFLRQDIKQLLQSMQTGSQRISEIVKSLRNFSRLDEAIFKAVDIHEGLEAALMILQSRLNPNKQHSGIEVIKEYGELPLISCSPGQLNQVFMNLLNNAIDALEEAKRVRWSPTDGRSSQEVMQNHPSRIWIRTQKLNDRYIAIFIKDNGSGIPAHIHHQIFNPFFTTKPVGKGTGLGLSICYQIIDSHNGRINVMSDPAWGTEFSIELPIVY</sequence>
<evidence type="ECO:0000256" key="8">
    <source>
        <dbReference type="ARBA" id="ARBA00023012"/>
    </source>
</evidence>
<evidence type="ECO:0000259" key="9">
    <source>
        <dbReference type="PROSITE" id="PS50109"/>
    </source>
</evidence>
<evidence type="ECO:0000256" key="3">
    <source>
        <dbReference type="ARBA" id="ARBA00022553"/>
    </source>
</evidence>
<feature type="domain" description="Histidine kinase" evidence="9">
    <location>
        <begin position="179"/>
        <end position="444"/>
    </location>
</feature>
<gene>
    <name evidence="10" type="ORF">LC586_28750</name>
</gene>
<evidence type="ECO:0000256" key="2">
    <source>
        <dbReference type="ARBA" id="ARBA00012438"/>
    </source>
</evidence>
<protein>
    <recommendedName>
        <fullName evidence="2">histidine kinase</fullName>
        <ecNumber evidence="2">2.7.13.3</ecNumber>
    </recommendedName>
</protein>
<evidence type="ECO:0000313" key="11">
    <source>
        <dbReference type="Proteomes" id="UP001199525"/>
    </source>
</evidence>
<keyword evidence="4" id="KW-0808">Transferase</keyword>
<dbReference type="CDD" id="cd00130">
    <property type="entry name" value="PAS"/>
    <property type="match status" value="1"/>
</dbReference>
<comment type="catalytic activity">
    <reaction evidence="1">
        <text>ATP + protein L-histidine = ADP + protein N-phospho-L-histidine.</text>
        <dbReference type="EC" id="2.7.13.3"/>
    </reaction>
</comment>
<dbReference type="InterPro" id="IPR003661">
    <property type="entry name" value="HisK_dim/P_dom"/>
</dbReference>
<evidence type="ECO:0000313" key="10">
    <source>
        <dbReference type="EMBL" id="MCC5603075.1"/>
    </source>
</evidence>
<dbReference type="RefSeq" id="WP_229488602.1">
    <property type="nucleotide sequence ID" value="NZ_JAIVFQ010000066.1"/>
</dbReference>
<keyword evidence="7" id="KW-0067">ATP-binding</keyword>
<dbReference type="InterPro" id="IPR059127">
    <property type="entry name" value="Diguanyl_cycl_sensor_dom"/>
</dbReference>
<dbReference type="InterPro" id="IPR003594">
    <property type="entry name" value="HATPase_dom"/>
</dbReference>
<dbReference type="InterPro" id="IPR000014">
    <property type="entry name" value="PAS"/>
</dbReference>
<keyword evidence="5" id="KW-0547">Nucleotide-binding</keyword>
<dbReference type="Gene3D" id="3.30.450.20">
    <property type="entry name" value="PAS domain"/>
    <property type="match status" value="1"/>
</dbReference>
<dbReference type="SUPFAM" id="SSF55785">
    <property type="entry name" value="PYP-like sensor domain (PAS domain)"/>
    <property type="match status" value="1"/>
</dbReference>
<organism evidence="10 11">
    <name type="scientific">Nostoc favosum CHAB5714</name>
    <dbReference type="NCBI Taxonomy" id="2780399"/>
    <lineage>
        <taxon>Bacteria</taxon>
        <taxon>Bacillati</taxon>
        <taxon>Cyanobacteriota</taxon>
        <taxon>Cyanophyceae</taxon>
        <taxon>Nostocales</taxon>
        <taxon>Nostocaceae</taxon>
        <taxon>Nostoc</taxon>
        <taxon>Nostoc favosum</taxon>
    </lineage>
</organism>
<dbReference type="Pfam" id="PF24820">
    <property type="entry name" value="Diguanyl_cycl_sensor"/>
    <property type="match status" value="1"/>
</dbReference>
<evidence type="ECO:0000256" key="6">
    <source>
        <dbReference type="ARBA" id="ARBA00022777"/>
    </source>
</evidence>
<dbReference type="GO" id="GO:0016301">
    <property type="term" value="F:kinase activity"/>
    <property type="evidence" value="ECO:0007669"/>
    <property type="project" value="UniProtKB-KW"/>
</dbReference>
<keyword evidence="11" id="KW-1185">Reference proteome</keyword>
<dbReference type="EMBL" id="JAIVFQ010000066">
    <property type="protein sequence ID" value="MCC5603075.1"/>
    <property type="molecule type" value="Genomic_DNA"/>
</dbReference>
<accession>A0ABS8IH02</accession>
<evidence type="ECO:0000256" key="7">
    <source>
        <dbReference type="ARBA" id="ARBA00022840"/>
    </source>
</evidence>
<name>A0ABS8IH02_9NOSO</name>
<dbReference type="SMART" id="SM00387">
    <property type="entry name" value="HATPase_c"/>
    <property type="match status" value="1"/>
</dbReference>
<dbReference type="PANTHER" id="PTHR43065">
    <property type="entry name" value="SENSOR HISTIDINE KINASE"/>
    <property type="match status" value="1"/>
</dbReference>